<keyword evidence="1" id="KW-0472">Membrane</keyword>
<keyword evidence="1" id="KW-1133">Transmembrane helix</keyword>
<proteinExistence type="predicted"/>
<feature type="transmembrane region" description="Helical" evidence="1">
    <location>
        <begin position="181"/>
        <end position="203"/>
    </location>
</feature>
<dbReference type="Pfam" id="PF00924">
    <property type="entry name" value="MS_channel_2nd"/>
    <property type="match status" value="1"/>
</dbReference>
<sequence length="273" mass="30398">MDYSQLVEEFHKIAFGFRDSLITILPKLILAFIVFTIGYLVARLIEWAVKRLLNYLNSLINDRFRDKIQHINFGPSATFISKTFFWIIFVFFLILGTEVLGLSIITTWLGSVLTYAPRIFAAILIVFVGIIAGRMVGNLITSATAQVAISYGHILGNIVQYTILITSIIIAVNQIGIDIAFLTQLINILLAALLFGAALAFGLGAKTSVSNILASYYIHKLYKEGDYVKISDIEGRIIKIRNTSVLLESETGQVTVPSKEFNEVKSVLVKKEK</sequence>
<dbReference type="InterPro" id="IPR006685">
    <property type="entry name" value="MscS_channel_2nd"/>
</dbReference>
<evidence type="ECO:0000313" key="3">
    <source>
        <dbReference type="EMBL" id="MDN3687409.1"/>
    </source>
</evidence>
<dbReference type="PANTHER" id="PTHR30221:SF1">
    <property type="entry name" value="SMALL-CONDUCTANCE MECHANOSENSITIVE CHANNEL"/>
    <property type="match status" value="1"/>
</dbReference>
<dbReference type="RefSeq" id="WP_163386673.1">
    <property type="nucleotide sequence ID" value="NZ_JAUFQS010000005.1"/>
</dbReference>
<dbReference type="Proteomes" id="UP001236663">
    <property type="component" value="Unassembled WGS sequence"/>
</dbReference>
<dbReference type="Gene3D" id="1.10.287.1260">
    <property type="match status" value="1"/>
</dbReference>
<dbReference type="PANTHER" id="PTHR30221">
    <property type="entry name" value="SMALL-CONDUCTANCE MECHANOSENSITIVE CHANNEL"/>
    <property type="match status" value="1"/>
</dbReference>
<dbReference type="EMBL" id="JAUFQS010000005">
    <property type="protein sequence ID" value="MDN3687409.1"/>
    <property type="molecule type" value="Genomic_DNA"/>
</dbReference>
<feature type="transmembrane region" description="Helical" evidence="1">
    <location>
        <begin position="115"/>
        <end position="133"/>
    </location>
</feature>
<evidence type="ECO:0000259" key="2">
    <source>
        <dbReference type="Pfam" id="PF00924"/>
    </source>
</evidence>
<feature type="transmembrane region" description="Helical" evidence="1">
    <location>
        <begin position="154"/>
        <end position="175"/>
    </location>
</feature>
<gene>
    <name evidence="3" type="ORF">QWZ15_06195</name>
</gene>
<feature type="domain" description="Mechanosensitive ion channel MscS" evidence="2">
    <location>
        <begin position="208"/>
        <end position="263"/>
    </location>
</feature>
<comment type="caution">
    <text evidence="3">The sequence shown here is derived from an EMBL/GenBank/DDBJ whole genome shotgun (WGS) entry which is preliminary data.</text>
</comment>
<evidence type="ECO:0000313" key="4">
    <source>
        <dbReference type="Proteomes" id="UP001236663"/>
    </source>
</evidence>
<keyword evidence="4" id="KW-1185">Reference proteome</keyword>
<dbReference type="InterPro" id="IPR045275">
    <property type="entry name" value="MscS_archaea/bacteria_type"/>
</dbReference>
<accession>A0ABT8C3S3</accession>
<dbReference type="InterPro" id="IPR008910">
    <property type="entry name" value="MSC_TM_helix"/>
</dbReference>
<organism evidence="3 4">
    <name type="scientific">Cyclobacterium jeungdonense</name>
    <dbReference type="NCBI Taxonomy" id="708087"/>
    <lineage>
        <taxon>Bacteria</taxon>
        <taxon>Pseudomonadati</taxon>
        <taxon>Bacteroidota</taxon>
        <taxon>Cytophagia</taxon>
        <taxon>Cytophagales</taxon>
        <taxon>Cyclobacteriaceae</taxon>
        <taxon>Cyclobacterium</taxon>
    </lineage>
</organism>
<evidence type="ECO:0000256" key="1">
    <source>
        <dbReference type="SAM" id="Phobius"/>
    </source>
</evidence>
<reference evidence="4" key="1">
    <citation type="journal article" date="2019" name="Int. J. Syst. Evol. Microbiol.">
        <title>The Global Catalogue of Microorganisms (GCM) 10K type strain sequencing project: providing services to taxonomists for standard genome sequencing and annotation.</title>
        <authorList>
            <consortium name="The Broad Institute Genomics Platform"/>
            <consortium name="The Broad Institute Genome Sequencing Center for Infectious Disease"/>
            <person name="Wu L."/>
            <person name="Ma J."/>
        </authorList>
    </citation>
    <scope>NUCLEOTIDE SEQUENCE [LARGE SCALE GENOMIC DNA]</scope>
    <source>
        <strain evidence="4">CECT 7706</strain>
    </source>
</reference>
<feature type="transmembrane region" description="Helical" evidence="1">
    <location>
        <begin position="20"/>
        <end position="42"/>
    </location>
</feature>
<keyword evidence="1" id="KW-0812">Transmembrane</keyword>
<name>A0ABT8C3S3_9BACT</name>
<dbReference type="Pfam" id="PF05552">
    <property type="entry name" value="MS_channel_1st_1"/>
    <property type="match status" value="2"/>
</dbReference>
<feature type="transmembrane region" description="Helical" evidence="1">
    <location>
        <begin position="84"/>
        <end position="109"/>
    </location>
</feature>
<protein>
    <submittedName>
        <fullName evidence="3">Mechanosensitive ion channel</fullName>
    </submittedName>
</protein>